<keyword evidence="2" id="KW-0238">DNA-binding</keyword>
<reference evidence="6 7" key="1">
    <citation type="submission" date="2018-08" db="EMBL/GenBank/DDBJ databases">
        <title>Linezolid Resistance in Mycobacterium abscessus: MIC Distribution and Comprehensive Investigation of Resistance Mechanisms.</title>
        <authorList>
            <person name="Ye M."/>
            <person name="Xu L."/>
            <person name="Zou Y."/>
            <person name="Li B."/>
            <person name="Guo Q."/>
            <person name="Zhang Y."/>
            <person name="Zhan M."/>
            <person name="Xu B."/>
            <person name="Yu F."/>
            <person name="Zhang Z."/>
            <person name="Chu H."/>
        </authorList>
    </citation>
    <scope>NUCLEOTIDE SEQUENCE [LARGE SCALE GENOMIC DNA]</scope>
    <source>
        <strain evidence="6 7">G143</strain>
    </source>
</reference>
<dbReference type="Gene3D" id="1.10.10.60">
    <property type="entry name" value="Homeodomain-like"/>
    <property type="match status" value="1"/>
</dbReference>
<dbReference type="EMBL" id="QXBN01000007">
    <property type="protein sequence ID" value="RIT39831.1"/>
    <property type="molecule type" value="Genomic_DNA"/>
</dbReference>
<dbReference type="InterPro" id="IPR050204">
    <property type="entry name" value="AraC_XylS_family_regulators"/>
</dbReference>
<dbReference type="SUPFAM" id="SSF46689">
    <property type="entry name" value="Homeodomain-like"/>
    <property type="match status" value="1"/>
</dbReference>
<comment type="caution">
    <text evidence="6">The sequence shown here is derived from an EMBL/GenBank/DDBJ whole genome shotgun (WGS) entry which is preliminary data.</text>
</comment>
<dbReference type="PANTHER" id="PTHR46796">
    <property type="entry name" value="HTH-TYPE TRANSCRIPTIONAL ACTIVATOR RHAS-RELATED"/>
    <property type="match status" value="1"/>
</dbReference>
<dbReference type="Proteomes" id="UP000284557">
    <property type="component" value="Unassembled WGS sequence"/>
</dbReference>
<dbReference type="AlphaFoldDB" id="A0ABD7HQ64"/>
<dbReference type="RefSeq" id="WP_100458798.1">
    <property type="nucleotide sequence ID" value="NZ_CP029076.1"/>
</dbReference>
<dbReference type="PANTHER" id="PTHR46796:SF6">
    <property type="entry name" value="ARAC SUBFAMILY"/>
    <property type="match status" value="1"/>
</dbReference>
<evidence type="ECO:0000313" key="7">
    <source>
        <dbReference type="Proteomes" id="UP000284557"/>
    </source>
</evidence>
<gene>
    <name evidence="6" type="ORF">D2E76_11240</name>
</gene>
<dbReference type="InterPro" id="IPR018062">
    <property type="entry name" value="HTH_AraC-typ_CS"/>
</dbReference>
<dbReference type="GO" id="GO:0003677">
    <property type="term" value="F:DNA binding"/>
    <property type="evidence" value="ECO:0007669"/>
    <property type="project" value="UniProtKB-KW"/>
</dbReference>
<proteinExistence type="predicted"/>
<keyword evidence="1" id="KW-0805">Transcription regulation</keyword>
<dbReference type="Pfam" id="PF12833">
    <property type="entry name" value="HTH_18"/>
    <property type="match status" value="1"/>
</dbReference>
<evidence type="ECO:0000256" key="3">
    <source>
        <dbReference type="ARBA" id="ARBA00023163"/>
    </source>
</evidence>
<evidence type="ECO:0000313" key="6">
    <source>
        <dbReference type="EMBL" id="RIT39831.1"/>
    </source>
</evidence>
<feature type="domain" description="HTH araC/xylS-type" evidence="5">
    <location>
        <begin position="217"/>
        <end position="315"/>
    </location>
</feature>
<dbReference type="PROSITE" id="PS01124">
    <property type="entry name" value="HTH_ARAC_FAMILY_2"/>
    <property type="match status" value="1"/>
</dbReference>
<keyword evidence="3" id="KW-0804">Transcription</keyword>
<evidence type="ECO:0000256" key="4">
    <source>
        <dbReference type="SAM" id="MobiDB-lite"/>
    </source>
</evidence>
<evidence type="ECO:0000256" key="2">
    <source>
        <dbReference type="ARBA" id="ARBA00023125"/>
    </source>
</evidence>
<protein>
    <submittedName>
        <fullName evidence="6">AraC family transcriptional regulator</fullName>
    </submittedName>
</protein>
<evidence type="ECO:0000259" key="5">
    <source>
        <dbReference type="PROSITE" id="PS01124"/>
    </source>
</evidence>
<dbReference type="PROSITE" id="PS00041">
    <property type="entry name" value="HTH_ARAC_FAMILY_1"/>
    <property type="match status" value="1"/>
</dbReference>
<dbReference type="SMART" id="SM00342">
    <property type="entry name" value="HTH_ARAC"/>
    <property type="match status" value="1"/>
</dbReference>
<dbReference type="InterPro" id="IPR018060">
    <property type="entry name" value="HTH_AraC"/>
</dbReference>
<evidence type="ECO:0000256" key="1">
    <source>
        <dbReference type="ARBA" id="ARBA00023015"/>
    </source>
</evidence>
<name>A0ABD7HQ64_9MYCO</name>
<sequence length="318" mass="35546">MRFTSDLPCPPSRPPTSTATMRTSTATMRTSTRQLTVWDGTRPRTPRTWQSRVSLAASGAEYVFATEQITTPTDWFFHEGRHVIVVHRRGRLRTMELEFEGGPSGRADPQVGDIWLIPADRRYSALAHGSTVEYCQMTLPPRFLEKADLEPSIRQRDPLTYRVIEQISTVAGREDAFARLAAEWLTETLLRHLTERFVTGGDGTPGLYRSFGAVDRAALLEYLDECPDPMIGLPQLAAHVGMTTREFTKAFAAAFHTTPHQLLLDRKIAKAKRLLIESTASIAEISVQLGFFNPDHLWAAFAQRVGTTPSGYRQSTVG</sequence>
<organism evidence="6 7">
    <name type="scientific">Mycobacteroides abscessus</name>
    <dbReference type="NCBI Taxonomy" id="36809"/>
    <lineage>
        <taxon>Bacteria</taxon>
        <taxon>Bacillati</taxon>
        <taxon>Actinomycetota</taxon>
        <taxon>Actinomycetes</taxon>
        <taxon>Mycobacteriales</taxon>
        <taxon>Mycobacteriaceae</taxon>
        <taxon>Mycobacteroides</taxon>
    </lineage>
</organism>
<dbReference type="InterPro" id="IPR009057">
    <property type="entry name" value="Homeodomain-like_sf"/>
</dbReference>
<dbReference type="GO" id="GO:0006355">
    <property type="term" value="P:regulation of DNA-templated transcription"/>
    <property type="evidence" value="ECO:0007669"/>
    <property type="project" value="UniProtKB-ARBA"/>
</dbReference>
<feature type="compositionally biased region" description="Low complexity" evidence="4">
    <location>
        <begin position="15"/>
        <end position="31"/>
    </location>
</feature>
<accession>A0ABD7HQ64</accession>
<feature type="region of interest" description="Disordered" evidence="4">
    <location>
        <begin position="1"/>
        <end position="31"/>
    </location>
</feature>